<evidence type="ECO:0000256" key="2">
    <source>
        <dbReference type="SAM" id="SignalP"/>
    </source>
</evidence>
<feature type="domain" description="OmpA-like" evidence="3">
    <location>
        <begin position="179"/>
        <end position="295"/>
    </location>
</feature>
<dbReference type="AlphaFoldDB" id="A0A495MH51"/>
<dbReference type="OrthoDB" id="9782229at2"/>
<dbReference type="InterPro" id="IPR050330">
    <property type="entry name" value="Bact_OuterMem_StrucFunc"/>
</dbReference>
<dbReference type="InterPro" id="IPR036737">
    <property type="entry name" value="OmpA-like_sf"/>
</dbReference>
<dbReference type="EMBL" id="RBLC01000001">
    <property type="protein sequence ID" value="RKS25294.1"/>
    <property type="molecule type" value="Genomic_DNA"/>
</dbReference>
<name>A0A495MH51_9FLAO</name>
<feature type="chain" id="PRO_5019806848" evidence="2">
    <location>
        <begin position="20"/>
        <end position="295"/>
    </location>
</feature>
<dbReference type="Gene3D" id="3.30.1330.60">
    <property type="entry name" value="OmpA-like domain"/>
    <property type="match status" value="2"/>
</dbReference>
<dbReference type="Pfam" id="PF00691">
    <property type="entry name" value="OmpA"/>
    <property type="match status" value="2"/>
</dbReference>
<organism evidence="4 5">
    <name type="scientific">Flavobacterium endophyticum</name>
    <dbReference type="NCBI Taxonomy" id="1540163"/>
    <lineage>
        <taxon>Bacteria</taxon>
        <taxon>Pseudomonadati</taxon>
        <taxon>Bacteroidota</taxon>
        <taxon>Flavobacteriia</taxon>
        <taxon>Flavobacteriales</taxon>
        <taxon>Flavobacteriaceae</taxon>
        <taxon>Flavobacterium</taxon>
    </lineage>
</organism>
<comment type="caution">
    <text evidence="4">The sequence shown here is derived from an EMBL/GenBank/DDBJ whole genome shotgun (WGS) entry which is preliminary data.</text>
</comment>
<evidence type="ECO:0000313" key="4">
    <source>
        <dbReference type="EMBL" id="RKS25294.1"/>
    </source>
</evidence>
<dbReference type="SUPFAM" id="SSF103088">
    <property type="entry name" value="OmpA-like"/>
    <property type="match status" value="2"/>
</dbReference>
<feature type="domain" description="OmpA-like" evidence="3">
    <location>
        <begin position="14"/>
        <end position="124"/>
    </location>
</feature>
<dbReference type="CDD" id="cd07185">
    <property type="entry name" value="OmpA_C-like"/>
    <property type="match status" value="1"/>
</dbReference>
<dbReference type="PANTHER" id="PTHR30329:SF21">
    <property type="entry name" value="LIPOPROTEIN YIAD-RELATED"/>
    <property type="match status" value="1"/>
</dbReference>
<dbReference type="InterPro" id="IPR006665">
    <property type="entry name" value="OmpA-like"/>
</dbReference>
<evidence type="ECO:0000259" key="3">
    <source>
        <dbReference type="PROSITE" id="PS51123"/>
    </source>
</evidence>
<dbReference type="Proteomes" id="UP000277579">
    <property type="component" value="Unassembled WGS sequence"/>
</dbReference>
<keyword evidence="1" id="KW-0472">Membrane</keyword>
<evidence type="ECO:0000313" key="5">
    <source>
        <dbReference type="Proteomes" id="UP000277579"/>
    </source>
</evidence>
<dbReference type="PANTHER" id="PTHR30329">
    <property type="entry name" value="STATOR ELEMENT OF FLAGELLAR MOTOR COMPLEX"/>
    <property type="match status" value="1"/>
</dbReference>
<dbReference type="RefSeq" id="WP_121374708.1">
    <property type="nucleotide sequence ID" value="NZ_RBLC01000001.1"/>
</dbReference>
<keyword evidence="2" id="KW-0732">Signal</keyword>
<accession>A0A495MH51</accession>
<gene>
    <name evidence="4" type="ORF">CLV94_0324</name>
</gene>
<proteinExistence type="predicted"/>
<evidence type="ECO:0000256" key="1">
    <source>
        <dbReference type="PROSITE-ProRule" id="PRU00473"/>
    </source>
</evidence>
<keyword evidence="5" id="KW-1185">Reference proteome</keyword>
<dbReference type="GO" id="GO:0016020">
    <property type="term" value="C:membrane"/>
    <property type="evidence" value="ECO:0007669"/>
    <property type="project" value="UniProtKB-UniRule"/>
</dbReference>
<protein>
    <submittedName>
        <fullName evidence="4">OmpA family protein</fullName>
    </submittedName>
</protein>
<reference evidence="4 5" key="1">
    <citation type="submission" date="2018-10" db="EMBL/GenBank/DDBJ databases">
        <title>Genomic Encyclopedia of Archaeal and Bacterial Type Strains, Phase II (KMG-II): from individual species to whole genera.</title>
        <authorList>
            <person name="Goeker M."/>
        </authorList>
    </citation>
    <scope>NUCLEOTIDE SEQUENCE [LARGE SCALE GENOMIC DNA]</scope>
    <source>
        <strain evidence="4 5">DSM 29537</strain>
    </source>
</reference>
<dbReference type="PROSITE" id="PS51123">
    <property type="entry name" value="OMPA_2"/>
    <property type="match status" value="2"/>
</dbReference>
<sequence>MKNTAIYILFLLFSVATQAQEAFSVYFDSNKHELKKQENDKLQNFINANKDIKIVAINGYTDEDGTSGFNDTLAQKRVNYVYELVKGKLKIREDFKTRSFGEKHKHSKIKAENRKVVIYFIEAKDLARENEILGIKEQPVVIKPREMPKYPEKITIQNPNGSSTELVFDVAFMEKLTVAKAGERLKLDNLNFQLNTFAITNDSRPKMYELLEVMKRNPQMKIQIQGHICCMQNDKQDLSTKRAKAIAKFLEINGIEDERVTYKGFGVTQPLFAIPEKTEQERASNRRVEIEIVEN</sequence>
<feature type="signal peptide" evidence="2">
    <location>
        <begin position="1"/>
        <end position="19"/>
    </location>
</feature>